<evidence type="ECO:0000313" key="2">
    <source>
        <dbReference type="EMBL" id="CAB4158425.1"/>
    </source>
</evidence>
<evidence type="ECO:0000256" key="1">
    <source>
        <dbReference type="SAM" id="Phobius"/>
    </source>
</evidence>
<name>A0A6J5NMQ4_9CAUD</name>
<accession>A0A6J5NMQ4</accession>
<keyword evidence="1" id="KW-1133">Transmembrane helix</keyword>
<sequence>MKLDKKKKEIIKSYLRSVAVATVTTALALVADVRPELAILAGAVVAPLIRYLDPKNDQFGVNS</sequence>
<feature type="transmembrane region" description="Helical" evidence="1">
    <location>
        <begin position="14"/>
        <end position="31"/>
    </location>
</feature>
<dbReference type="EMBL" id="LR796680">
    <property type="protein sequence ID" value="CAB4158425.1"/>
    <property type="molecule type" value="Genomic_DNA"/>
</dbReference>
<keyword evidence="1" id="KW-0472">Membrane</keyword>
<organism evidence="2">
    <name type="scientific">uncultured Caudovirales phage</name>
    <dbReference type="NCBI Taxonomy" id="2100421"/>
    <lineage>
        <taxon>Viruses</taxon>
        <taxon>Duplodnaviria</taxon>
        <taxon>Heunggongvirae</taxon>
        <taxon>Uroviricota</taxon>
        <taxon>Caudoviricetes</taxon>
        <taxon>Peduoviridae</taxon>
        <taxon>Maltschvirus</taxon>
        <taxon>Maltschvirus maltsch</taxon>
    </lineage>
</organism>
<keyword evidence="1" id="KW-0812">Transmembrane</keyword>
<gene>
    <name evidence="2" type="ORF">UFOVP701_4</name>
</gene>
<reference evidence="2" key="1">
    <citation type="submission" date="2020-04" db="EMBL/GenBank/DDBJ databases">
        <authorList>
            <person name="Chiriac C."/>
            <person name="Salcher M."/>
            <person name="Ghai R."/>
            <person name="Kavagutti S V."/>
        </authorList>
    </citation>
    <scope>NUCLEOTIDE SEQUENCE</scope>
</reference>
<proteinExistence type="predicted"/>
<protein>
    <submittedName>
        <fullName evidence="2">Uncharacterized protein</fullName>
    </submittedName>
</protein>